<dbReference type="PROSITE" id="PS50404">
    <property type="entry name" value="GST_NTER"/>
    <property type="match status" value="1"/>
</dbReference>
<dbReference type="InterPro" id="IPR010987">
    <property type="entry name" value="Glutathione-S-Trfase_C-like"/>
</dbReference>
<dbReference type="STRING" id="13333.W1NWG6"/>
<dbReference type="InterPro" id="IPR036282">
    <property type="entry name" value="Glutathione-S-Trfase_C_sf"/>
</dbReference>
<dbReference type="AlphaFoldDB" id="W1NWG6"/>
<dbReference type="Pfam" id="PF00043">
    <property type="entry name" value="GST_C"/>
    <property type="match status" value="1"/>
</dbReference>
<sequence>MGSVKVHGMWACSYTQRVLVALKLKGVEFEYIEEDSSDKSPTLSLYNPIYEKVPILVHEGKAVVESVVILEYIEETWRHDPLMPENPYDRALIRFWLGPAVGSILQLSGEEQSAAIGQARESLRFIEAELTEGQFKGRKFFGGNHVGILDIVLGCGSFWLKAMEEDVEVKIYEEEAFPMFHAWVCSFEELPQVKETIPDAEKFMDYAKALRKMMLNFGNP</sequence>
<dbReference type="CDD" id="cd03185">
    <property type="entry name" value="GST_C_Tau"/>
    <property type="match status" value="1"/>
</dbReference>
<evidence type="ECO:0000313" key="7">
    <source>
        <dbReference type="EMBL" id="ERM99029.1"/>
    </source>
</evidence>
<dbReference type="PROSITE" id="PS50405">
    <property type="entry name" value="GST_CTER"/>
    <property type="match status" value="1"/>
</dbReference>
<dbReference type="CDD" id="cd03058">
    <property type="entry name" value="GST_N_Tau"/>
    <property type="match status" value="1"/>
</dbReference>
<feature type="domain" description="GST C-terminal" evidence="6">
    <location>
        <begin position="86"/>
        <end position="210"/>
    </location>
</feature>
<evidence type="ECO:0000256" key="4">
    <source>
        <dbReference type="RuleBase" id="RU003494"/>
    </source>
</evidence>
<dbReference type="InterPro" id="IPR036249">
    <property type="entry name" value="Thioredoxin-like_sf"/>
</dbReference>
<dbReference type="Pfam" id="PF02798">
    <property type="entry name" value="GST_N"/>
    <property type="match status" value="1"/>
</dbReference>
<dbReference type="OMA" id="WASAYTH"/>
<dbReference type="Gramene" id="ERM99029">
    <property type="protein sequence ID" value="ERM99029"/>
    <property type="gene ID" value="AMTR_s00101p00058710"/>
</dbReference>
<dbReference type="SUPFAM" id="SSF47616">
    <property type="entry name" value="GST C-terminal domain-like"/>
    <property type="match status" value="1"/>
</dbReference>
<dbReference type="GO" id="GO:0005737">
    <property type="term" value="C:cytoplasm"/>
    <property type="evidence" value="ECO:0000318"/>
    <property type="project" value="GO_Central"/>
</dbReference>
<dbReference type="Gene3D" id="1.20.1050.10">
    <property type="match status" value="1"/>
</dbReference>
<evidence type="ECO:0000259" key="6">
    <source>
        <dbReference type="PROSITE" id="PS50405"/>
    </source>
</evidence>
<proteinExistence type="inferred from homology"/>
<comment type="similarity">
    <text evidence="4">Belongs to the GST superfamily.</text>
</comment>
<dbReference type="eggNOG" id="KOG0406">
    <property type="taxonomic scope" value="Eukaryota"/>
</dbReference>
<dbReference type="InterPro" id="IPR045074">
    <property type="entry name" value="GST_C_Tau"/>
</dbReference>
<evidence type="ECO:0000313" key="8">
    <source>
        <dbReference type="Proteomes" id="UP000017836"/>
    </source>
</evidence>
<dbReference type="GO" id="GO:0006749">
    <property type="term" value="P:glutathione metabolic process"/>
    <property type="evidence" value="ECO:0000318"/>
    <property type="project" value="GO_Central"/>
</dbReference>
<evidence type="ECO:0000256" key="3">
    <source>
        <dbReference type="ARBA" id="ARBA00047960"/>
    </source>
</evidence>
<dbReference type="EC" id="2.5.1.18" evidence="1"/>
<dbReference type="SFLD" id="SFLDG00358">
    <property type="entry name" value="Main_(cytGST)"/>
    <property type="match status" value="1"/>
</dbReference>
<dbReference type="EMBL" id="KI395058">
    <property type="protein sequence ID" value="ERM99029.1"/>
    <property type="molecule type" value="Genomic_DNA"/>
</dbReference>
<dbReference type="SFLD" id="SFLDS00019">
    <property type="entry name" value="Glutathione_Transferase_(cytos"/>
    <property type="match status" value="1"/>
</dbReference>
<gene>
    <name evidence="7" type="ORF">AMTR_s00101p00058710</name>
</gene>
<dbReference type="InterPro" id="IPR004046">
    <property type="entry name" value="GST_C"/>
</dbReference>
<keyword evidence="2" id="KW-0808">Transferase</keyword>
<dbReference type="PANTHER" id="PTHR11260">
    <property type="entry name" value="GLUTATHIONE S-TRANSFERASE, GST, SUPERFAMILY, GST DOMAIN CONTAINING"/>
    <property type="match status" value="1"/>
</dbReference>
<comment type="catalytic activity">
    <reaction evidence="3">
        <text>RX + glutathione = an S-substituted glutathione + a halide anion + H(+)</text>
        <dbReference type="Rhea" id="RHEA:16437"/>
        <dbReference type="ChEBI" id="CHEBI:15378"/>
        <dbReference type="ChEBI" id="CHEBI:16042"/>
        <dbReference type="ChEBI" id="CHEBI:17792"/>
        <dbReference type="ChEBI" id="CHEBI:57925"/>
        <dbReference type="ChEBI" id="CHEBI:90779"/>
        <dbReference type="EC" id="2.5.1.18"/>
    </reaction>
</comment>
<protein>
    <recommendedName>
        <fullName evidence="1">glutathione transferase</fullName>
        <ecNumber evidence="1">2.5.1.18</ecNumber>
    </recommendedName>
</protein>
<evidence type="ECO:0000256" key="1">
    <source>
        <dbReference type="ARBA" id="ARBA00012452"/>
    </source>
</evidence>
<organism evidence="7 8">
    <name type="scientific">Amborella trichopoda</name>
    <dbReference type="NCBI Taxonomy" id="13333"/>
    <lineage>
        <taxon>Eukaryota</taxon>
        <taxon>Viridiplantae</taxon>
        <taxon>Streptophyta</taxon>
        <taxon>Embryophyta</taxon>
        <taxon>Tracheophyta</taxon>
        <taxon>Spermatophyta</taxon>
        <taxon>Magnoliopsida</taxon>
        <taxon>Amborellales</taxon>
        <taxon>Amborellaceae</taxon>
        <taxon>Amborella</taxon>
    </lineage>
</organism>
<accession>W1NWG6</accession>
<dbReference type="InterPro" id="IPR004045">
    <property type="entry name" value="Glutathione_S-Trfase_N"/>
</dbReference>
<dbReference type="HOGENOM" id="CLU_011226_18_1_1"/>
<dbReference type="InterPro" id="IPR045073">
    <property type="entry name" value="Omega/Tau-like"/>
</dbReference>
<reference evidence="8" key="1">
    <citation type="journal article" date="2013" name="Science">
        <title>The Amborella genome and the evolution of flowering plants.</title>
        <authorList>
            <consortium name="Amborella Genome Project"/>
        </authorList>
    </citation>
    <scope>NUCLEOTIDE SEQUENCE [LARGE SCALE GENOMIC DNA]</scope>
</reference>
<dbReference type="GO" id="GO:0004364">
    <property type="term" value="F:glutathione transferase activity"/>
    <property type="evidence" value="ECO:0000318"/>
    <property type="project" value="GO_Central"/>
</dbReference>
<dbReference type="Proteomes" id="UP000017836">
    <property type="component" value="Unassembled WGS sequence"/>
</dbReference>
<dbReference type="InterPro" id="IPR040079">
    <property type="entry name" value="Glutathione_S-Trfase"/>
</dbReference>
<dbReference type="PANTHER" id="PTHR11260:SF683">
    <property type="entry name" value="GLUTATHIONE TRANSFERASE"/>
    <property type="match status" value="1"/>
</dbReference>
<keyword evidence="8" id="KW-1185">Reference proteome</keyword>
<dbReference type="SUPFAM" id="SSF52833">
    <property type="entry name" value="Thioredoxin-like"/>
    <property type="match status" value="1"/>
</dbReference>
<evidence type="ECO:0000259" key="5">
    <source>
        <dbReference type="PROSITE" id="PS50404"/>
    </source>
</evidence>
<dbReference type="Gene3D" id="3.40.30.10">
    <property type="entry name" value="Glutaredoxin"/>
    <property type="match status" value="1"/>
</dbReference>
<feature type="domain" description="GST N-terminal" evidence="5">
    <location>
        <begin position="2"/>
        <end position="81"/>
    </location>
</feature>
<name>W1NWG6_AMBTC</name>
<evidence type="ECO:0000256" key="2">
    <source>
        <dbReference type="ARBA" id="ARBA00022679"/>
    </source>
</evidence>
<dbReference type="SFLD" id="SFLDG01152">
    <property type="entry name" value="Main.3:_Omega-_and_Tau-like"/>
    <property type="match status" value="1"/>
</dbReference>